<sequence length="496" mass="51024">MPYGHFFARLLVLCFFLLNLQGIVAAPIDAPILEGRTFSPSRAGKGGGAGKAPPVTVGRTTRPVTVPPVTSKAVHTTIARTSARPLSSVRSIAASSGSVVRSSPTPVTTSLSSFLSSSAPVSSPPATLSSTSLVTSRSILASSSVLGSSSVLAASSIPAANGTSTLLAGSATLTSSTRGAPTSVSSANATSFVTLSSTSTVTSSSALNGTETATLSLLNSTSTATPSLPLDGTLTASSVPTNTGGACAFRPRSSGSNSLETPREYIPANSTHTLVTRANPLFLGWHGTQNQNAQLFESVGIMPPQFGSGANGELGQGLYVTDDLVTAKAFAQNAKENVNRQQGKGKPNKDPTANLAFVCKIFARDANEWINSIPKQWFPKTAPNGQRLIGDDVNNQANRDQFETARRNFARGNGLPGAATGAFVRFAPLDVDSNSAAGQFAIPTSLQALLTAKCFPVDDAHELTGFQESPELSAGGPINYRQLIGPWNIVPSAGCS</sequence>
<dbReference type="OrthoDB" id="2749115at2759"/>
<evidence type="ECO:0000256" key="1">
    <source>
        <dbReference type="SAM" id="MobiDB-lite"/>
    </source>
</evidence>
<proteinExistence type="predicted"/>
<accession>S7Q071</accession>
<dbReference type="HOGENOM" id="CLU_475699_0_0_1"/>
<evidence type="ECO:0000313" key="3">
    <source>
        <dbReference type="EMBL" id="EPQ52922.1"/>
    </source>
</evidence>
<dbReference type="EMBL" id="KB469306">
    <property type="protein sequence ID" value="EPQ52922.1"/>
    <property type="molecule type" value="Genomic_DNA"/>
</dbReference>
<dbReference type="AlphaFoldDB" id="S7Q071"/>
<feature type="region of interest" description="Disordered" evidence="1">
    <location>
        <begin position="40"/>
        <end position="69"/>
    </location>
</feature>
<keyword evidence="4" id="KW-1185">Reference proteome</keyword>
<gene>
    <name evidence="3" type="ORF">GLOTRDRAFT_131212</name>
</gene>
<dbReference type="RefSeq" id="XP_007868259.1">
    <property type="nucleotide sequence ID" value="XM_007870068.1"/>
</dbReference>
<dbReference type="Proteomes" id="UP000030669">
    <property type="component" value="Unassembled WGS sequence"/>
</dbReference>
<keyword evidence="2" id="KW-0732">Signal</keyword>
<dbReference type="KEGG" id="gtr:GLOTRDRAFT_131212"/>
<dbReference type="GeneID" id="19302266"/>
<organism evidence="3 4">
    <name type="scientific">Gloeophyllum trabeum (strain ATCC 11539 / FP-39264 / Madison 617)</name>
    <name type="common">Brown rot fungus</name>
    <dbReference type="NCBI Taxonomy" id="670483"/>
    <lineage>
        <taxon>Eukaryota</taxon>
        <taxon>Fungi</taxon>
        <taxon>Dikarya</taxon>
        <taxon>Basidiomycota</taxon>
        <taxon>Agaricomycotina</taxon>
        <taxon>Agaricomycetes</taxon>
        <taxon>Gloeophyllales</taxon>
        <taxon>Gloeophyllaceae</taxon>
        <taxon>Gloeophyllum</taxon>
    </lineage>
</organism>
<dbReference type="OMA" id="SSTHWRR"/>
<dbReference type="eggNOG" id="KOG1216">
    <property type="taxonomic scope" value="Eukaryota"/>
</dbReference>
<evidence type="ECO:0000256" key="2">
    <source>
        <dbReference type="SAM" id="SignalP"/>
    </source>
</evidence>
<feature type="signal peptide" evidence="2">
    <location>
        <begin position="1"/>
        <end position="25"/>
    </location>
</feature>
<feature type="compositionally biased region" description="Low complexity" evidence="1">
    <location>
        <begin position="51"/>
        <end position="69"/>
    </location>
</feature>
<protein>
    <submittedName>
        <fullName evidence="3">Uncharacterized protein</fullName>
    </submittedName>
</protein>
<reference evidence="3 4" key="1">
    <citation type="journal article" date="2012" name="Science">
        <title>The Paleozoic origin of enzymatic lignin decomposition reconstructed from 31 fungal genomes.</title>
        <authorList>
            <person name="Floudas D."/>
            <person name="Binder M."/>
            <person name="Riley R."/>
            <person name="Barry K."/>
            <person name="Blanchette R.A."/>
            <person name="Henrissat B."/>
            <person name="Martinez A.T."/>
            <person name="Otillar R."/>
            <person name="Spatafora J.W."/>
            <person name="Yadav J.S."/>
            <person name="Aerts A."/>
            <person name="Benoit I."/>
            <person name="Boyd A."/>
            <person name="Carlson A."/>
            <person name="Copeland A."/>
            <person name="Coutinho P.M."/>
            <person name="de Vries R.P."/>
            <person name="Ferreira P."/>
            <person name="Findley K."/>
            <person name="Foster B."/>
            <person name="Gaskell J."/>
            <person name="Glotzer D."/>
            <person name="Gorecki P."/>
            <person name="Heitman J."/>
            <person name="Hesse C."/>
            <person name="Hori C."/>
            <person name="Igarashi K."/>
            <person name="Jurgens J.A."/>
            <person name="Kallen N."/>
            <person name="Kersten P."/>
            <person name="Kohler A."/>
            <person name="Kuees U."/>
            <person name="Kumar T.K.A."/>
            <person name="Kuo A."/>
            <person name="LaButti K."/>
            <person name="Larrondo L.F."/>
            <person name="Lindquist E."/>
            <person name="Ling A."/>
            <person name="Lombard V."/>
            <person name="Lucas S."/>
            <person name="Lundell T."/>
            <person name="Martin R."/>
            <person name="McLaughlin D.J."/>
            <person name="Morgenstern I."/>
            <person name="Morin E."/>
            <person name="Murat C."/>
            <person name="Nagy L.G."/>
            <person name="Nolan M."/>
            <person name="Ohm R.A."/>
            <person name="Patyshakuliyeva A."/>
            <person name="Rokas A."/>
            <person name="Ruiz-Duenas F.J."/>
            <person name="Sabat G."/>
            <person name="Salamov A."/>
            <person name="Samejima M."/>
            <person name="Schmutz J."/>
            <person name="Slot J.C."/>
            <person name="St John F."/>
            <person name="Stenlid J."/>
            <person name="Sun H."/>
            <person name="Sun S."/>
            <person name="Syed K."/>
            <person name="Tsang A."/>
            <person name="Wiebenga A."/>
            <person name="Young D."/>
            <person name="Pisabarro A."/>
            <person name="Eastwood D.C."/>
            <person name="Martin F."/>
            <person name="Cullen D."/>
            <person name="Grigoriev I.V."/>
            <person name="Hibbett D.S."/>
        </authorList>
    </citation>
    <scope>NUCLEOTIDE SEQUENCE [LARGE SCALE GENOMIC DNA]</scope>
    <source>
        <strain evidence="3 4">ATCC 11539</strain>
    </source>
</reference>
<name>S7Q071_GLOTA</name>
<feature type="region of interest" description="Disordered" evidence="1">
    <location>
        <begin position="243"/>
        <end position="263"/>
    </location>
</feature>
<dbReference type="Gene3D" id="3.90.175.10">
    <property type="entry name" value="Diphtheria Toxin, domain 1"/>
    <property type="match status" value="1"/>
</dbReference>
<feature type="chain" id="PRO_5004544159" evidence="2">
    <location>
        <begin position="26"/>
        <end position="496"/>
    </location>
</feature>
<evidence type="ECO:0000313" key="4">
    <source>
        <dbReference type="Proteomes" id="UP000030669"/>
    </source>
</evidence>